<name>A0A059BZK5_EUCGR</name>
<dbReference type="Gene3D" id="3.40.50.2000">
    <property type="entry name" value="Glycogen Phosphorylase B"/>
    <property type="match status" value="1"/>
</dbReference>
<feature type="region of interest" description="Disordered" evidence="2">
    <location>
        <begin position="1"/>
        <end position="22"/>
    </location>
</feature>
<organism evidence="4">
    <name type="scientific">Eucalyptus grandis</name>
    <name type="common">Flooded gum</name>
    <dbReference type="NCBI Taxonomy" id="71139"/>
    <lineage>
        <taxon>Eukaryota</taxon>
        <taxon>Viridiplantae</taxon>
        <taxon>Streptophyta</taxon>
        <taxon>Embryophyta</taxon>
        <taxon>Tracheophyta</taxon>
        <taxon>Spermatophyta</taxon>
        <taxon>Magnoliopsida</taxon>
        <taxon>eudicotyledons</taxon>
        <taxon>Gunneridae</taxon>
        <taxon>Pentapetalae</taxon>
        <taxon>rosids</taxon>
        <taxon>malvids</taxon>
        <taxon>Myrtales</taxon>
        <taxon>Myrtaceae</taxon>
        <taxon>Myrtoideae</taxon>
        <taxon>Eucalypteae</taxon>
        <taxon>Eucalyptus</taxon>
    </lineage>
</organism>
<dbReference type="EMBL" id="KK198757">
    <property type="protein sequence ID" value="KCW71542.1"/>
    <property type="molecule type" value="Genomic_DNA"/>
</dbReference>
<dbReference type="eggNOG" id="ENOG502QRZF">
    <property type="taxonomic scope" value="Eukaryota"/>
</dbReference>
<dbReference type="Gramene" id="KCW71542">
    <property type="protein sequence ID" value="KCW71542"/>
    <property type="gene ID" value="EUGRSUZ_E00083"/>
</dbReference>
<feature type="domain" description="Glycosyl transferase family 1" evidence="3">
    <location>
        <begin position="359"/>
        <end position="480"/>
    </location>
</feature>
<dbReference type="InParanoid" id="A0A059BZK5"/>
<dbReference type="STRING" id="71139.A0A059BZK5"/>
<accession>A0A059BZK5</accession>
<evidence type="ECO:0000259" key="3">
    <source>
        <dbReference type="Pfam" id="PF00534"/>
    </source>
</evidence>
<dbReference type="PANTHER" id="PTHR46635:SF1">
    <property type="entry name" value="GLYCOSYL TRANSFERASE FAMILY 1 PROTEIN"/>
    <property type="match status" value="1"/>
</dbReference>
<evidence type="ECO:0000256" key="2">
    <source>
        <dbReference type="SAM" id="MobiDB-lite"/>
    </source>
</evidence>
<dbReference type="OrthoDB" id="1592604at2759"/>
<dbReference type="GO" id="GO:0016757">
    <property type="term" value="F:glycosyltransferase activity"/>
    <property type="evidence" value="ECO:0007669"/>
    <property type="project" value="UniProtKB-KW"/>
</dbReference>
<dbReference type="InterPro" id="IPR001296">
    <property type="entry name" value="Glyco_trans_1"/>
</dbReference>
<gene>
    <name evidence="4" type="ORF">EUGRSUZ_E00083</name>
</gene>
<dbReference type="SUPFAM" id="SSF53756">
    <property type="entry name" value="UDP-Glycosyltransferase/glycogen phosphorylase"/>
    <property type="match status" value="1"/>
</dbReference>
<dbReference type="Pfam" id="PF00534">
    <property type="entry name" value="Glycos_transf_1"/>
    <property type="match status" value="1"/>
</dbReference>
<reference evidence="4" key="1">
    <citation type="submission" date="2013-07" db="EMBL/GenBank/DDBJ databases">
        <title>The genome of Eucalyptus grandis.</title>
        <authorList>
            <person name="Schmutz J."/>
            <person name="Hayes R."/>
            <person name="Myburg A."/>
            <person name="Tuskan G."/>
            <person name="Grattapaglia D."/>
            <person name="Rokhsar D.S."/>
        </authorList>
    </citation>
    <scope>NUCLEOTIDE SEQUENCE</scope>
    <source>
        <tissue evidence="4">Leaf extractions</tissue>
    </source>
</reference>
<keyword evidence="1" id="KW-0808">Transferase</keyword>
<dbReference type="AlphaFoldDB" id="A0A059BZK5"/>
<evidence type="ECO:0000256" key="1">
    <source>
        <dbReference type="ARBA" id="ARBA00022676"/>
    </source>
</evidence>
<dbReference type="PANTHER" id="PTHR46635">
    <property type="entry name" value="GLYCOSYL TRANSFERASE FAMILY 1 PROTEIN"/>
    <property type="match status" value="1"/>
</dbReference>
<dbReference type="KEGG" id="egr:104443392"/>
<feature type="region of interest" description="Disordered" evidence="2">
    <location>
        <begin position="974"/>
        <end position="1027"/>
    </location>
</feature>
<evidence type="ECO:0000313" key="4">
    <source>
        <dbReference type="EMBL" id="KCW71542.1"/>
    </source>
</evidence>
<dbReference type="OMA" id="FSCFVQE"/>
<feature type="compositionally biased region" description="Basic residues" evidence="2">
    <location>
        <begin position="993"/>
        <end position="1002"/>
    </location>
</feature>
<keyword evidence="1" id="KW-0328">Glycosyltransferase</keyword>
<proteinExistence type="predicted"/>
<sequence>MGSLEGSLPVKREPPLRTQSSARAARARSRLSRFLLVTKLDFQKWMCAVAAFLCVVVMFQLFLPMDKSLGPSKRKETFHGDLVHLKEIGSLDFGKDIRFGASKVFERFRKEAGSVLSQSYAQNLTLRRYGHLKPQLALVFGDLVADPEKLLMVTVAAALREIGYEFQVFSLEDGPVRDVWKSLGASITIIQNRDKADFFVDWLNFNGIIINSLEAADVFTSFLQEPFKSLPLIWTIHDAALAIRLKQYNSHGQIELTNHWKKTLNRATAVVFSNYVQPMIFSAFDSGNFVVIPGSPAEAWETNNMTASYKDDMQGKSGLGPNDIVIAVVGSQFLYKGLWLEHALILESILSLLADFPTNKDSTSHLKIIILSGSLGNYSLAVEAIAHNLRYPSGIVEYKAVDQDADAVLGIADLVIYGSFLEEESFPEILVKAMCYGKPIIAPELAVIRKYVDDGVNGYLFPKDNVKILSKIIRHVAPKGKVSPLAHNIAARGKTTGRDLMVSETVEGYASLLQVVLKLPSEVAPPKDVSELSPKHKQEWHWDLFETIPRPAYHKRILRSDLFLDKFEERWNHTQKESSSSKNAVDDTFSYGIWQEEKYIEVAAARKRREEQELKDRSEQPHGTWEDVYKSAKKADRLKNDLHERDERELERTGQPLGIYEPYFGEGVWPFLHVSSIYRGIGLSTKGRRRGADDIDAPSRLPLLSNPYYRDALGDFGAYFAIANRIDRIHKNPWIGFQCWRATARKASLSGVAERALLDAIQTRKHGDTFYFWVRMDQDPRNPLQQDFWSFCDSINAGNCKYAFSVALKRMYGLKHDLDALPPMPVDGDTWSVMKSWALPTRSFLEFVMFSRMFVDALDAQMYDEHHQTGRCYLSLSKDKHCYSRVLELLVNVWAYHSARRMVYLDPETGVMQEQHRLQDRRGRMWVKWFSYDTLKSMDEDYAEEYDSDKPRRRWLWPSTGEVMWQGVFERERNQRQRQKEKRKQLSKEKLGRMKKRHRQKVIGKYVKPPPDETETSNSTMVVKKSL</sequence>
<dbReference type="FunCoup" id="A0A059BZK5">
    <property type="interactions" value="1924"/>
</dbReference>
<protein>
    <recommendedName>
        <fullName evidence="3">Glycosyl transferase family 1 domain-containing protein</fullName>
    </recommendedName>
</protein>